<organism evidence="2 3">
    <name type="scientific">Halteria grandinella</name>
    <dbReference type="NCBI Taxonomy" id="5974"/>
    <lineage>
        <taxon>Eukaryota</taxon>
        <taxon>Sar</taxon>
        <taxon>Alveolata</taxon>
        <taxon>Ciliophora</taxon>
        <taxon>Intramacronucleata</taxon>
        <taxon>Spirotrichea</taxon>
        <taxon>Stichotrichia</taxon>
        <taxon>Sporadotrichida</taxon>
        <taxon>Halteriidae</taxon>
        <taxon>Halteria</taxon>
    </lineage>
</organism>
<protein>
    <submittedName>
        <fullName evidence="2">Uncharacterized protein</fullName>
    </submittedName>
</protein>
<feature type="compositionally biased region" description="Basic and acidic residues" evidence="1">
    <location>
        <begin position="7"/>
        <end position="20"/>
    </location>
</feature>
<evidence type="ECO:0000313" key="3">
    <source>
        <dbReference type="Proteomes" id="UP000785679"/>
    </source>
</evidence>
<dbReference type="Proteomes" id="UP000785679">
    <property type="component" value="Unassembled WGS sequence"/>
</dbReference>
<feature type="compositionally biased region" description="Low complexity" evidence="1">
    <location>
        <begin position="300"/>
        <end position="313"/>
    </location>
</feature>
<dbReference type="AlphaFoldDB" id="A0A8J8P870"/>
<keyword evidence="3" id="KW-1185">Reference proteome</keyword>
<feature type="compositionally biased region" description="Polar residues" evidence="1">
    <location>
        <begin position="24"/>
        <end position="37"/>
    </location>
</feature>
<feature type="region of interest" description="Disordered" evidence="1">
    <location>
        <begin position="295"/>
        <end position="349"/>
    </location>
</feature>
<feature type="compositionally biased region" description="Basic and acidic residues" evidence="1">
    <location>
        <begin position="409"/>
        <end position="433"/>
    </location>
</feature>
<dbReference type="EMBL" id="RRYP01000516">
    <property type="protein sequence ID" value="TNV87296.1"/>
    <property type="molecule type" value="Genomic_DNA"/>
</dbReference>
<feature type="compositionally biased region" description="Basic and acidic residues" evidence="1">
    <location>
        <begin position="201"/>
        <end position="212"/>
    </location>
</feature>
<feature type="region of interest" description="Disordered" evidence="1">
    <location>
        <begin position="386"/>
        <end position="433"/>
    </location>
</feature>
<proteinExistence type="predicted"/>
<sequence length="433" mass="50208">MINAKNEIADREQLEDEPIKDGSNLINSQDSQDQQIGKGNKTGKSVILCTEELERIKKFISITCLRNQQENREIVKDAIQTRNYFQDRIQRYQKVPQIVKPSYKQNELKQVRKDCILSEINVSYLKNEATEKLFRIIRKLDNDQQLLKGKIAFSSKYLKESKEEEKTSSSLTPQSSENYTSSHEHEDQNDQDEDLASGSDESFRSDSLERASQRKMSSVQKSLLSFTRDFPSRIAKDTSHNEITNEQYTQQCMNFNQYRGQLTAYNCSGRERLQTIRNPGESQKNRHRNRGAIIEAEEGNLNLNSSNSAISNSDSRIHEVTSPSKSNSSHGLTSNSHTEQGTENIENHSQEVKEYILKSKEKRIRKLRKDIKQLRKKRKLLKMQKRLDKQQLNTDSKLKGEAKQFPQRRYKEELNDIKSEESQSSHDSDYGSK</sequence>
<name>A0A8J8P870_HALGN</name>
<feature type="compositionally biased region" description="Polar residues" evidence="1">
    <location>
        <begin position="321"/>
        <end position="344"/>
    </location>
</feature>
<reference evidence="2" key="1">
    <citation type="submission" date="2019-06" db="EMBL/GenBank/DDBJ databases">
        <authorList>
            <person name="Zheng W."/>
        </authorList>
    </citation>
    <scope>NUCLEOTIDE SEQUENCE</scope>
    <source>
        <strain evidence="2">QDHG01</strain>
    </source>
</reference>
<accession>A0A8J8P870</accession>
<feature type="region of interest" description="Disordered" evidence="1">
    <location>
        <begin position="162"/>
        <end position="218"/>
    </location>
</feature>
<evidence type="ECO:0000256" key="1">
    <source>
        <dbReference type="SAM" id="MobiDB-lite"/>
    </source>
</evidence>
<comment type="caution">
    <text evidence="2">The sequence shown here is derived from an EMBL/GenBank/DDBJ whole genome shotgun (WGS) entry which is preliminary data.</text>
</comment>
<evidence type="ECO:0000313" key="2">
    <source>
        <dbReference type="EMBL" id="TNV87296.1"/>
    </source>
</evidence>
<gene>
    <name evidence="2" type="ORF">FGO68_gene3918</name>
</gene>
<feature type="region of interest" description="Disordered" evidence="1">
    <location>
        <begin position="1"/>
        <end position="40"/>
    </location>
</feature>